<keyword evidence="1" id="KW-1133">Transmembrane helix</keyword>
<evidence type="ECO:0000256" key="1">
    <source>
        <dbReference type="SAM" id="Phobius"/>
    </source>
</evidence>
<feature type="transmembrane region" description="Helical" evidence="1">
    <location>
        <begin position="21"/>
        <end position="39"/>
    </location>
</feature>
<feature type="transmembrane region" description="Helical" evidence="1">
    <location>
        <begin position="59"/>
        <end position="77"/>
    </location>
</feature>
<dbReference type="Proteomes" id="UP000606776">
    <property type="component" value="Unassembled WGS sequence"/>
</dbReference>
<gene>
    <name evidence="2" type="ORF">IQ227_24740</name>
</gene>
<protein>
    <submittedName>
        <fullName evidence="2">Uncharacterized protein</fullName>
    </submittedName>
</protein>
<evidence type="ECO:0000313" key="2">
    <source>
        <dbReference type="EMBL" id="MBE9239133.1"/>
    </source>
</evidence>
<reference evidence="2 3" key="1">
    <citation type="submission" date="2020-10" db="EMBL/GenBank/DDBJ databases">
        <authorList>
            <person name="Castelo-Branco R."/>
            <person name="Eusebio N."/>
            <person name="Adriana R."/>
            <person name="Vieira A."/>
            <person name="Brugerolle De Fraissinette N."/>
            <person name="Rezende De Castro R."/>
            <person name="Schneider M.P."/>
            <person name="Vasconcelos V."/>
            <person name="Leao P.N."/>
        </authorList>
    </citation>
    <scope>NUCLEOTIDE SEQUENCE [LARGE SCALE GENOMIC DNA]</scope>
    <source>
        <strain evidence="2 3">LEGE 00250</strain>
    </source>
</reference>
<comment type="caution">
    <text evidence="2">The sequence shown here is derived from an EMBL/GenBank/DDBJ whole genome shotgun (WGS) entry which is preliminary data.</text>
</comment>
<accession>A0ABR9VKU8</accession>
<dbReference type="EMBL" id="JADEWB010000272">
    <property type="protein sequence ID" value="MBE9239133.1"/>
    <property type="molecule type" value="Genomic_DNA"/>
</dbReference>
<keyword evidence="1" id="KW-0472">Membrane</keyword>
<proteinExistence type="predicted"/>
<name>A0ABR9VKU8_9CYAN</name>
<dbReference type="RefSeq" id="WP_193944336.1">
    <property type="nucleotide sequence ID" value="NZ_JADEWB010000272.1"/>
</dbReference>
<evidence type="ECO:0000313" key="3">
    <source>
        <dbReference type="Proteomes" id="UP000606776"/>
    </source>
</evidence>
<organism evidence="2 3">
    <name type="scientific">Sphaerospermopsis aphanizomenoides LEGE 00250</name>
    <dbReference type="NCBI Taxonomy" id="2777972"/>
    <lineage>
        <taxon>Bacteria</taxon>
        <taxon>Bacillati</taxon>
        <taxon>Cyanobacteriota</taxon>
        <taxon>Cyanophyceae</taxon>
        <taxon>Nostocales</taxon>
        <taxon>Aphanizomenonaceae</taxon>
        <taxon>Sphaerospermopsis</taxon>
        <taxon>Sphaerospermopsis aphanizomenoides</taxon>
    </lineage>
</organism>
<keyword evidence="1" id="KW-0812">Transmembrane</keyword>
<sequence length="94" mass="10492">MTAKSLNFAHKSDRQELDIKIWFILIIGLIATFGIYAAVLPIKSTFLGTLLYERGFTQILAIFFGGMVVTITVLKYGKIQSESKAFKKELSKSA</sequence>
<keyword evidence="3" id="KW-1185">Reference proteome</keyword>